<protein>
    <submittedName>
        <fullName evidence="3">PQQ-like beta-propeller repeat protein</fullName>
    </submittedName>
</protein>
<dbReference type="GeneID" id="84213144"/>
<dbReference type="InterPro" id="IPR011047">
    <property type="entry name" value="Quinoprotein_ADH-like_sf"/>
</dbReference>
<dbReference type="EMBL" id="CP101873">
    <property type="protein sequence ID" value="WMT10164.1"/>
    <property type="molecule type" value="Genomic_DNA"/>
</dbReference>
<dbReference type="PANTHER" id="PTHR34512:SF30">
    <property type="entry name" value="OUTER MEMBRANE PROTEIN ASSEMBLY FACTOR BAMB"/>
    <property type="match status" value="1"/>
</dbReference>
<sequence>MATDSGDERWRVGHDFADRITVADGTVYAIETTYAGPPTLVALALETGRERWTAPLADDGGFWPTPPAVGGGTVYQGGTELVALSAADGERQWTRDLEADIAGSPTIVDGAVYAPVGDGTVAAFDRDGTLRWREPIEHGGQGSGSDPVSSPAVAGGSLYVTNGWQLTALDAETGSERWTTPTEEPDPPVVADGTVYVSGLDTVSAYDGADGSHLWRHRSSATSGTGIGIAPVVGGTVFFASAGLHALRETDTTT</sequence>
<dbReference type="RefSeq" id="WP_233274316.1">
    <property type="nucleotide sequence ID" value="NZ_CP101873.1"/>
</dbReference>
<feature type="domain" description="Pyrrolo-quinoline quinone repeat" evidence="2">
    <location>
        <begin position="4"/>
        <end position="57"/>
    </location>
</feature>
<dbReference type="SMART" id="SM00564">
    <property type="entry name" value="PQQ"/>
    <property type="match status" value="5"/>
</dbReference>
<evidence type="ECO:0000313" key="3">
    <source>
        <dbReference type="EMBL" id="WMT10164.1"/>
    </source>
</evidence>
<dbReference type="InterPro" id="IPR002372">
    <property type="entry name" value="PQQ_rpt_dom"/>
</dbReference>
<dbReference type="Pfam" id="PF13360">
    <property type="entry name" value="PQQ_2"/>
    <property type="match status" value="2"/>
</dbReference>
<accession>A0AAF0PIQ2</accession>
<dbReference type="PANTHER" id="PTHR34512">
    <property type="entry name" value="CELL SURFACE PROTEIN"/>
    <property type="match status" value="1"/>
</dbReference>
<proteinExistence type="predicted"/>
<organism evidence="3 4">
    <name type="scientific">Natrinema thermotolerans</name>
    <dbReference type="NCBI Taxonomy" id="121872"/>
    <lineage>
        <taxon>Archaea</taxon>
        <taxon>Methanobacteriati</taxon>
        <taxon>Methanobacteriota</taxon>
        <taxon>Stenosarchaea group</taxon>
        <taxon>Halobacteria</taxon>
        <taxon>Halobacteriales</taxon>
        <taxon>Natrialbaceae</taxon>
        <taxon>Natrinema</taxon>
    </lineage>
</organism>
<keyword evidence="4" id="KW-1185">Reference proteome</keyword>
<feature type="domain" description="Pyrrolo-quinoline quinone repeat" evidence="2">
    <location>
        <begin position="118"/>
        <end position="243"/>
    </location>
</feature>
<evidence type="ECO:0000313" key="4">
    <source>
        <dbReference type="Proteomes" id="UP001224926"/>
    </source>
</evidence>
<name>A0AAF0PIQ2_9EURY</name>
<reference evidence="3 4" key="1">
    <citation type="submission" date="2022-07" db="EMBL/GenBank/DDBJ databases">
        <title>Two temperate virus in Haloterrigena jeotgali A29.</title>
        <authorList>
            <person name="Deng X."/>
        </authorList>
    </citation>
    <scope>NUCLEOTIDE SEQUENCE [LARGE SCALE GENOMIC DNA]</scope>
    <source>
        <strain evidence="3 4">A29</strain>
    </source>
</reference>
<feature type="region of interest" description="Disordered" evidence="1">
    <location>
        <begin position="134"/>
        <end position="154"/>
    </location>
</feature>
<dbReference type="InterPro" id="IPR018391">
    <property type="entry name" value="PQQ_b-propeller_rpt"/>
</dbReference>
<dbReference type="InterPro" id="IPR015943">
    <property type="entry name" value="WD40/YVTN_repeat-like_dom_sf"/>
</dbReference>
<evidence type="ECO:0000259" key="2">
    <source>
        <dbReference type="Pfam" id="PF13360"/>
    </source>
</evidence>
<dbReference type="Gene3D" id="2.130.10.10">
    <property type="entry name" value="YVTN repeat-like/Quinoprotein amine dehydrogenase"/>
    <property type="match status" value="2"/>
</dbReference>
<dbReference type="AlphaFoldDB" id="A0AAF0PIQ2"/>
<dbReference type="SUPFAM" id="SSF50998">
    <property type="entry name" value="Quinoprotein alcohol dehydrogenase-like"/>
    <property type="match status" value="1"/>
</dbReference>
<evidence type="ECO:0000256" key="1">
    <source>
        <dbReference type="SAM" id="MobiDB-lite"/>
    </source>
</evidence>
<dbReference type="Proteomes" id="UP001224926">
    <property type="component" value="Chromosome"/>
</dbReference>
<gene>
    <name evidence="3" type="ORF">NP511_04345</name>
</gene>